<dbReference type="Proteomes" id="UP001501102">
    <property type="component" value="Unassembled WGS sequence"/>
</dbReference>
<dbReference type="InterPro" id="IPR058598">
    <property type="entry name" value="Gly_zipper-like_dom"/>
</dbReference>
<feature type="transmembrane region" description="Helical" evidence="2">
    <location>
        <begin position="74"/>
        <end position="93"/>
    </location>
</feature>
<feature type="transmembrane region" description="Helical" evidence="2">
    <location>
        <begin position="99"/>
        <end position="116"/>
    </location>
</feature>
<evidence type="ECO:0000259" key="3">
    <source>
        <dbReference type="Pfam" id="PF26273"/>
    </source>
</evidence>
<name>A0ABN3WZF3_STRTU</name>
<reference evidence="4 5" key="1">
    <citation type="journal article" date="2019" name="Int. J. Syst. Evol. Microbiol.">
        <title>The Global Catalogue of Microorganisms (GCM) 10K type strain sequencing project: providing services to taxonomists for standard genome sequencing and annotation.</title>
        <authorList>
            <consortium name="The Broad Institute Genomics Platform"/>
            <consortium name="The Broad Institute Genome Sequencing Center for Infectious Disease"/>
            <person name="Wu L."/>
            <person name="Ma J."/>
        </authorList>
    </citation>
    <scope>NUCLEOTIDE SEQUENCE [LARGE SCALE GENOMIC DNA]</scope>
    <source>
        <strain evidence="4 5">JCM 4087</strain>
    </source>
</reference>
<accession>A0ABN3WZF3</accession>
<keyword evidence="2" id="KW-0812">Transmembrane</keyword>
<dbReference type="Pfam" id="PF26273">
    <property type="entry name" value="Gly_zipper"/>
    <property type="match status" value="1"/>
</dbReference>
<evidence type="ECO:0000256" key="1">
    <source>
        <dbReference type="SAM" id="MobiDB-lite"/>
    </source>
</evidence>
<sequence length="128" mass="13283">METFIDPSDTHLGKLARPPEGTYRERSSRRRPKARGTVRSAGGCRVSGAGRACGVPTPSRHNVRMANNGRDNNALVMGVSLGPLVGVVAGLLFFDNLGLGIALGLGVGAMLGVLAQNRSKGTDASREG</sequence>
<feature type="region of interest" description="Disordered" evidence="1">
    <location>
        <begin position="1"/>
        <end position="43"/>
    </location>
</feature>
<dbReference type="EMBL" id="BAAAXZ010000112">
    <property type="protein sequence ID" value="GAA2931758.1"/>
    <property type="molecule type" value="Genomic_DNA"/>
</dbReference>
<organism evidence="4 5">
    <name type="scientific">Streptomyces thioluteus</name>
    <dbReference type="NCBI Taxonomy" id="66431"/>
    <lineage>
        <taxon>Bacteria</taxon>
        <taxon>Bacillati</taxon>
        <taxon>Actinomycetota</taxon>
        <taxon>Actinomycetes</taxon>
        <taxon>Kitasatosporales</taxon>
        <taxon>Streptomycetaceae</taxon>
        <taxon>Streptomyces</taxon>
    </lineage>
</organism>
<proteinExistence type="predicted"/>
<feature type="compositionally biased region" description="Basic residues" evidence="1">
    <location>
        <begin position="27"/>
        <end position="36"/>
    </location>
</feature>
<keyword evidence="2" id="KW-1133">Transmembrane helix</keyword>
<comment type="caution">
    <text evidence="4">The sequence shown here is derived from an EMBL/GenBank/DDBJ whole genome shotgun (WGS) entry which is preliminary data.</text>
</comment>
<keyword evidence="5" id="KW-1185">Reference proteome</keyword>
<gene>
    <name evidence="4" type="ORF">GCM10020221_29480</name>
</gene>
<feature type="domain" description="Glycine zipper-like" evidence="3">
    <location>
        <begin position="71"/>
        <end position="118"/>
    </location>
</feature>
<evidence type="ECO:0000313" key="5">
    <source>
        <dbReference type="Proteomes" id="UP001501102"/>
    </source>
</evidence>
<evidence type="ECO:0000256" key="2">
    <source>
        <dbReference type="SAM" id="Phobius"/>
    </source>
</evidence>
<keyword evidence="2" id="KW-0472">Membrane</keyword>
<evidence type="ECO:0000313" key="4">
    <source>
        <dbReference type="EMBL" id="GAA2931758.1"/>
    </source>
</evidence>
<protein>
    <recommendedName>
        <fullName evidence="3">Glycine zipper-like domain-containing protein</fullName>
    </recommendedName>
</protein>